<dbReference type="GO" id="GO:0003676">
    <property type="term" value="F:nucleic acid binding"/>
    <property type="evidence" value="ECO:0007669"/>
    <property type="project" value="InterPro"/>
</dbReference>
<dbReference type="KEGG" id="ccz:CCALI_02648"/>
<sequence length="146" mass="15772">MGHKICTAYVDGAAKGNPGPAGLGVVLLDDNGNTLREIAEPLGCTTNNVAEYHALIRALEEARALGCECIRIFTDSELMARQVEGTYRIRTAHLWPLYQKVQALMGQFKEATLTSVPREQNKRADKLSNIGVSQAESNASGNAQTV</sequence>
<dbReference type="FunFam" id="3.30.420.10:FF:000076">
    <property type="entry name" value="RBR-type E3 ubiquitin transferase"/>
    <property type="match status" value="1"/>
</dbReference>
<accession>S0EWY8</accession>
<dbReference type="EMBL" id="HF951689">
    <property type="protein sequence ID" value="CCW36440.1"/>
    <property type="molecule type" value="Genomic_DNA"/>
</dbReference>
<dbReference type="InParanoid" id="S0EWY8"/>
<dbReference type="Proteomes" id="UP000014227">
    <property type="component" value="Chromosome I"/>
</dbReference>
<evidence type="ECO:0000259" key="2">
    <source>
        <dbReference type="PROSITE" id="PS50879"/>
    </source>
</evidence>
<dbReference type="InterPro" id="IPR012337">
    <property type="entry name" value="RNaseH-like_sf"/>
</dbReference>
<dbReference type="CDD" id="cd09279">
    <property type="entry name" value="RNase_HI_like"/>
    <property type="match status" value="1"/>
</dbReference>
<feature type="compositionally biased region" description="Polar residues" evidence="1">
    <location>
        <begin position="130"/>
        <end position="146"/>
    </location>
</feature>
<protein>
    <submittedName>
        <fullName evidence="3">Ribonuclease HI</fullName>
        <ecNumber evidence="3">5.4.2.1</ecNumber>
    </submittedName>
</protein>
<dbReference type="InterPro" id="IPR036397">
    <property type="entry name" value="RNaseH_sf"/>
</dbReference>
<feature type="region of interest" description="Disordered" evidence="1">
    <location>
        <begin position="116"/>
        <end position="146"/>
    </location>
</feature>
<proteinExistence type="predicted"/>
<dbReference type="FunCoup" id="S0EWY8">
    <property type="interactions" value="39"/>
</dbReference>
<dbReference type="EC" id="5.4.2.1" evidence="3"/>
<dbReference type="eggNOG" id="COG0328">
    <property type="taxonomic scope" value="Bacteria"/>
</dbReference>
<evidence type="ECO:0000256" key="1">
    <source>
        <dbReference type="SAM" id="MobiDB-lite"/>
    </source>
</evidence>
<dbReference type="InterPro" id="IPR002156">
    <property type="entry name" value="RNaseH_domain"/>
</dbReference>
<reference evidence="4" key="1">
    <citation type="submission" date="2013-03" db="EMBL/GenBank/DDBJ databases">
        <title>Genome sequence of Chthonomonas calidirosea, the first sequenced genome from the Armatimonadetes phylum (formally candidate division OP10).</title>
        <authorList>
            <person name="Lee K.C.Y."/>
            <person name="Morgan X.C."/>
            <person name="Dunfield P.F."/>
            <person name="Tamas I."/>
            <person name="Houghton K.M."/>
            <person name="Vyssotski M."/>
            <person name="Ryan J.L.J."/>
            <person name="Lagutin K."/>
            <person name="McDonald I.R."/>
            <person name="Stott M.B."/>
        </authorList>
    </citation>
    <scope>NUCLEOTIDE SEQUENCE [LARGE SCALE GENOMIC DNA]</scope>
    <source>
        <strain evidence="4">DSM 23976 / ICMP 18418 / T49</strain>
    </source>
</reference>
<keyword evidence="4" id="KW-1185">Reference proteome</keyword>
<feature type="domain" description="RNase H type-1" evidence="2">
    <location>
        <begin position="2"/>
        <end position="133"/>
    </location>
</feature>
<dbReference type="STRING" id="454171.CP488_01443"/>
<dbReference type="GO" id="GO:0016853">
    <property type="term" value="F:isomerase activity"/>
    <property type="evidence" value="ECO:0007669"/>
    <property type="project" value="UniProtKB-KW"/>
</dbReference>
<gene>
    <name evidence="3" type="ORF">CCALI_02648</name>
</gene>
<dbReference type="PANTHER" id="PTHR48475:SF1">
    <property type="entry name" value="RNASE H TYPE-1 DOMAIN-CONTAINING PROTEIN"/>
    <property type="match status" value="1"/>
</dbReference>
<dbReference type="PATRIC" id="fig|1303518.3.peg.2751"/>
<dbReference type="AlphaFoldDB" id="S0EWY8"/>
<evidence type="ECO:0000313" key="3">
    <source>
        <dbReference type="EMBL" id="CCW36440.1"/>
    </source>
</evidence>
<name>S0EWY8_CHTCT</name>
<dbReference type="PANTHER" id="PTHR48475">
    <property type="entry name" value="RIBONUCLEASE H"/>
    <property type="match status" value="1"/>
</dbReference>
<dbReference type="SUPFAM" id="SSF53098">
    <property type="entry name" value="Ribonuclease H-like"/>
    <property type="match status" value="1"/>
</dbReference>
<dbReference type="GO" id="GO:0004523">
    <property type="term" value="F:RNA-DNA hybrid ribonuclease activity"/>
    <property type="evidence" value="ECO:0007669"/>
    <property type="project" value="InterPro"/>
</dbReference>
<dbReference type="Gene3D" id="3.30.420.10">
    <property type="entry name" value="Ribonuclease H-like superfamily/Ribonuclease H"/>
    <property type="match status" value="1"/>
</dbReference>
<dbReference type="Pfam" id="PF13456">
    <property type="entry name" value="RVT_3"/>
    <property type="match status" value="1"/>
</dbReference>
<evidence type="ECO:0000313" key="4">
    <source>
        <dbReference type="Proteomes" id="UP000014227"/>
    </source>
</evidence>
<dbReference type="PROSITE" id="PS50879">
    <property type="entry name" value="RNASE_H_1"/>
    <property type="match status" value="1"/>
</dbReference>
<keyword evidence="3" id="KW-0413">Isomerase</keyword>
<organism evidence="3 4">
    <name type="scientific">Chthonomonas calidirosea (strain DSM 23976 / ICMP 18418 / T49)</name>
    <dbReference type="NCBI Taxonomy" id="1303518"/>
    <lineage>
        <taxon>Bacteria</taxon>
        <taxon>Bacillati</taxon>
        <taxon>Armatimonadota</taxon>
        <taxon>Chthonomonadia</taxon>
        <taxon>Chthonomonadales</taxon>
        <taxon>Chthonomonadaceae</taxon>
        <taxon>Chthonomonas</taxon>
    </lineage>
</organism>
<dbReference type="RefSeq" id="WP_016483949.1">
    <property type="nucleotide sequence ID" value="NC_021487.1"/>
</dbReference>
<dbReference type="HOGENOM" id="CLU_095977_0_3_0"/>